<evidence type="ECO:0000313" key="2">
    <source>
        <dbReference type="Proteomes" id="UP000009072"/>
    </source>
</evidence>
<dbReference type="Proteomes" id="UP000009072">
    <property type="component" value="Chromosome"/>
</dbReference>
<dbReference type="EMBL" id="AE017308">
    <property type="protein sequence ID" value="AAT27785.1"/>
    <property type="molecule type" value="Genomic_DNA"/>
</dbReference>
<organism evidence="1 2">
    <name type="scientific">Mycoplasma mobile (strain ATCC 43663 / 163K / NCTC 11711)</name>
    <name type="common">Mesomycoplasma mobile</name>
    <dbReference type="NCBI Taxonomy" id="267748"/>
    <lineage>
        <taxon>Bacteria</taxon>
        <taxon>Bacillati</taxon>
        <taxon>Mycoplasmatota</taxon>
        <taxon>Mycoplasmoidales</taxon>
        <taxon>Metamycoplasmataceae</taxon>
        <taxon>Mesomycoplasma</taxon>
    </lineage>
</organism>
<sequence length="180" mass="21512">MKLFWQVKITNKEKMKLIEFLKNRIHKNKTLFNLKIDLETGEKFEFQNVIVSIKEFKKPMFYIMKNSVFSLNAAIVYIIDNENRIMNAFFFSNNLIIVKNDKIEVKGNDKIFLLKKGKNEFLKNKLKKSKKLLEKLNNKISLGLTGEEIILLSNSKREYEMNFLLYKNGWIINKKENYEK</sequence>
<gene>
    <name evidence="1" type="ordered locus">MMOB2990</name>
</gene>
<dbReference type="STRING" id="267748.MMOB2990"/>
<dbReference type="KEGG" id="mmo:MMOB2990"/>
<evidence type="ECO:0000313" key="1">
    <source>
        <dbReference type="EMBL" id="AAT27785.1"/>
    </source>
</evidence>
<proteinExistence type="predicted"/>
<name>Q6KHZ1_MYCM1</name>
<reference evidence="1 2" key="1">
    <citation type="journal article" date="2004" name="Genome Res.">
        <title>The complete genome and proteome of Mycoplasma mobile.</title>
        <authorList>
            <person name="Jaffe J.D."/>
            <person name="Stange-Thomann N."/>
            <person name="Smith C."/>
            <person name="DeCaprio D."/>
            <person name="Fisher S."/>
            <person name="Butler J."/>
            <person name="Calvo S."/>
            <person name="Elkins T."/>
            <person name="FitzGerald M.G."/>
            <person name="Hafez N."/>
            <person name="Kodira C.D."/>
            <person name="Major J."/>
            <person name="Wang S."/>
            <person name="Wilkinson J."/>
            <person name="Nicol R."/>
            <person name="Nusbaum C."/>
            <person name="Birren B."/>
            <person name="Berg H.C."/>
            <person name="Church G.M."/>
        </authorList>
    </citation>
    <scope>NUCLEOTIDE SEQUENCE [LARGE SCALE GENOMIC DNA]</scope>
    <source>
        <strain evidence="2">ATCC 43663 / 163K / NCTC 11711</strain>
    </source>
</reference>
<dbReference type="AlphaFoldDB" id="Q6KHZ1"/>
<dbReference type="HOGENOM" id="CLU_1494672_0_0_14"/>
<accession>Q6KHZ1</accession>
<protein>
    <submittedName>
        <fullName evidence="1">Expressed protein</fullName>
    </submittedName>
</protein>
<keyword evidence="2" id="KW-1185">Reference proteome</keyword>